<dbReference type="EMBL" id="CP102451">
    <property type="protein sequence ID" value="UUV98186.1"/>
    <property type="molecule type" value="Genomic_DNA"/>
</dbReference>
<keyword evidence="3" id="KW-1185">Reference proteome</keyword>
<keyword evidence="1" id="KW-0812">Transmembrane</keyword>
<evidence type="ECO:0000313" key="2">
    <source>
        <dbReference type="EMBL" id="UUV98186.1"/>
    </source>
</evidence>
<gene>
    <name evidence="2" type="ORF">G314FT_02770</name>
</gene>
<evidence type="ECO:0000313" key="3">
    <source>
        <dbReference type="Proteomes" id="UP001058273"/>
    </source>
</evidence>
<reference evidence="2" key="2">
    <citation type="submission" date="2022-08" db="EMBL/GenBank/DDBJ databases">
        <authorList>
            <person name="Poehlein A."/>
            <person name="Guzman J."/>
            <person name="Daniel R."/>
            <person name="Vilcinskas A."/>
        </authorList>
    </citation>
    <scope>NUCLEOTIDE SEQUENCE</scope>
    <source>
        <strain evidence="2">G314FT</strain>
    </source>
</reference>
<keyword evidence="1" id="KW-1133">Transmembrane helix</keyword>
<name>A0ABY5NXJ1_9ENTE</name>
<reference evidence="2" key="1">
    <citation type="submission" date="2022-08" db="EMBL/GenBank/DDBJ databases">
        <title>Genome sequence of Vagococcus luciliae DSM 112651.</title>
        <authorList>
            <person name="Juan G."/>
            <person name="Anja P."/>
            <person name="Rolf D."/>
            <person name="Kampfer P."/>
            <person name="Vilcinskas A."/>
        </authorList>
    </citation>
    <scope>NUCLEOTIDE SEQUENCE</scope>
    <source>
        <strain evidence="2">G314FT</strain>
    </source>
</reference>
<feature type="transmembrane region" description="Helical" evidence="1">
    <location>
        <begin position="150"/>
        <end position="171"/>
    </location>
</feature>
<dbReference type="RefSeq" id="WP_257701768.1">
    <property type="nucleotide sequence ID" value="NZ_CP102451.1"/>
</dbReference>
<protein>
    <recommendedName>
        <fullName evidence="4">DUF1523 family protein</fullName>
    </recommendedName>
</protein>
<evidence type="ECO:0008006" key="4">
    <source>
        <dbReference type="Google" id="ProtNLM"/>
    </source>
</evidence>
<keyword evidence="1" id="KW-0472">Membrane</keyword>
<evidence type="ECO:0000256" key="1">
    <source>
        <dbReference type="SAM" id="Phobius"/>
    </source>
</evidence>
<dbReference type="Proteomes" id="UP001058273">
    <property type="component" value="Chromosome"/>
</dbReference>
<proteinExistence type="predicted"/>
<organism evidence="2 3">
    <name type="scientific">Vagococcus luciliae</name>
    <dbReference type="NCBI Taxonomy" id="2920380"/>
    <lineage>
        <taxon>Bacteria</taxon>
        <taxon>Bacillati</taxon>
        <taxon>Bacillota</taxon>
        <taxon>Bacilli</taxon>
        <taxon>Lactobacillales</taxon>
        <taxon>Enterococcaceae</taxon>
        <taxon>Vagococcus</taxon>
    </lineage>
</organism>
<feature type="transmembrane region" description="Helical" evidence="1">
    <location>
        <begin position="12"/>
        <end position="32"/>
    </location>
</feature>
<accession>A0ABY5NXJ1</accession>
<sequence>MDNTKKAMMDLIKACVWFALCTVVIFVIFYYLPMNYYKLKPAYFSMEEVLDNKVNIKEINKVEVEKDLIKPYVYHFNIYINKQSKPYIVEATSIPYQSGKSSKYDKDFNFLLNMADKDNWSKQGAKNLQNHFDARKYSTLKDAYKNLPKWLLILIMLFGLSLLFYLLLILFR</sequence>